<dbReference type="PANTHER" id="PTHR43575">
    <property type="entry name" value="PROTEIN ABCI7, CHLOROPLASTIC"/>
    <property type="match status" value="1"/>
</dbReference>
<gene>
    <name evidence="4" type="primary">sufD</name>
    <name evidence="4" type="ORF">O3P16_09465</name>
</gene>
<dbReference type="EMBL" id="JAQGEF010000009">
    <property type="protein sequence ID" value="MDA3615034.1"/>
    <property type="molecule type" value="Genomic_DNA"/>
</dbReference>
<dbReference type="Pfam" id="PF01458">
    <property type="entry name" value="SUFBD_core"/>
    <property type="match status" value="1"/>
</dbReference>
<comment type="similarity">
    <text evidence="1">Belongs to the iron-sulfur cluster assembly SufBD family.</text>
</comment>
<feature type="domain" description="SUF system FeS cluster assembly SufBD core" evidence="2">
    <location>
        <begin position="174"/>
        <end position="401"/>
    </location>
</feature>
<dbReference type="SUPFAM" id="SSF101960">
    <property type="entry name" value="Stabilizer of iron transporter SufD"/>
    <property type="match status" value="1"/>
</dbReference>
<protein>
    <submittedName>
        <fullName evidence="4">Fe-S cluster assembly protein SufD</fullName>
    </submittedName>
</protein>
<keyword evidence="5" id="KW-1185">Reference proteome</keyword>
<sequence>MDTPIFLKEQFEKLQAQETSELTGFRQQAFQNLEQYGIPTLKHEEWRYTRVNTLFNKDYEVNNNTGLTWEQLSDNRLPGYQDANELVFVNGVFNPSLSNLLSADLEVLPLNEAAAVYKNIVDTYLGHSADYLKDGINALSSAFVHGGVFIQVKRSKAVEHPVYIYNVAVATDVNVLAQPRSLVYLQQNAQLTITETNITLGSQQSFTNKVMEIVLEQDANLSYYLIQNDSTNASQVSTTHIRHIGTSYSKAVTVSLDGALVRNNLNIILEAPHCESHMYGLSLLSGTTHVDNHTIVDNRQPDCLSNELYKGLFDGNSTGVFNGKIFVQQIAQKTNAFQSNKNILLSDGASVNTKPQLEIFADNVKCSHGCTIGQLDEEALFYLQSRGITENSAKAMLLHGFAIDVLDNITNEAIKKYVDVIISKRLNFDLETI</sequence>
<dbReference type="Proteomes" id="UP001210231">
    <property type="component" value="Unassembled WGS sequence"/>
</dbReference>
<evidence type="ECO:0000313" key="5">
    <source>
        <dbReference type="Proteomes" id="UP001210231"/>
    </source>
</evidence>
<accession>A0ABT4UJL0</accession>
<dbReference type="InterPro" id="IPR011542">
    <property type="entry name" value="SUF_FeS_clus_asmbl_SufD"/>
</dbReference>
<evidence type="ECO:0000256" key="1">
    <source>
        <dbReference type="ARBA" id="ARBA00043967"/>
    </source>
</evidence>
<evidence type="ECO:0000259" key="2">
    <source>
        <dbReference type="Pfam" id="PF01458"/>
    </source>
</evidence>
<dbReference type="InterPro" id="IPR055346">
    <property type="entry name" value="Fe-S_cluster_assembly_SufBD"/>
</dbReference>
<name>A0ABT4UJL0_9BACT</name>
<dbReference type="RefSeq" id="WP_407031359.1">
    <property type="nucleotide sequence ID" value="NZ_JAQGEF010000009.1"/>
</dbReference>
<evidence type="ECO:0000313" key="4">
    <source>
        <dbReference type="EMBL" id="MDA3615034.1"/>
    </source>
</evidence>
<feature type="domain" description="SUF system FeS cluster assembly SufBD N-terminal" evidence="3">
    <location>
        <begin position="8"/>
        <end position="163"/>
    </location>
</feature>
<dbReference type="InterPro" id="IPR000825">
    <property type="entry name" value="SUF_FeS_clus_asmbl_SufBD_core"/>
</dbReference>
<dbReference type="InterPro" id="IPR037284">
    <property type="entry name" value="SUF_FeS_clus_asmbl_SufBD_sf"/>
</dbReference>
<reference evidence="4 5" key="1">
    <citation type="submission" date="2022-12" db="EMBL/GenBank/DDBJ databases">
        <title>Chitinophagaceae gen. sp. nov., a new member of the family Chitinophagaceae, isolated from soil in a chemical factory.</title>
        <authorList>
            <person name="Ke Z."/>
        </authorList>
    </citation>
    <scope>NUCLEOTIDE SEQUENCE [LARGE SCALE GENOMIC DNA]</scope>
    <source>
        <strain evidence="4 5">LY-5</strain>
    </source>
</reference>
<dbReference type="PANTHER" id="PTHR43575:SF1">
    <property type="entry name" value="PROTEIN ABCI7, CHLOROPLASTIC"/>
    <property type="match status" value="1"/>
</dbReference>
<dbReference type="Pfam" id="PF19295">
    <property type="entry name" value="SufBD_N"/>
    <property type="match status" value="1"/>
</dbReference>
<comment type="caution">
    <text evidence="4">The sequence shown here is derived from an EMBL/GenBank/DDBJ whole genome shotgun (WGS) entry which is preliminary data.</text>
</comment>
<dbReference type="NCBIfam" id="TIGR01981">
    <property type="entry name" value="sufD"/>
    <property type="match status" value="1"/>
</dbReference>
<evidence type="ECO:0000259" key="3">
    <source>
        <dbReference type="Pfam" id="PF19295"/>
    </source>
</evidence>
<proteinExistence type="inferred from homology"/>
<organism evidence="4 5">
    <name type="scientific">Polluticaenibacter yanchengensis</name>
    <dbReference type="NCBI Taxonomy" id="3014562"/>
    <lineage>
        <taxon>Bacteria</taxon>
        <taxon>Pseudomonadati</taxon>
        <taxon>Bacteroidota</taxon>
        <taxon>Chitinophagia</taxon>
        <taxon>Chitinophagales</taxon>
        <taxon>Chitinophagaceae</taxon>
        <taxon>Polluticaenibacter</taxon>
    </lineage>
</organism>
<dbReference type="InterPro" id="IPR045595">
    <property type="entry name" value="SufBD_N"/>
</dbReference>